<organism evidence="1 2">
    <name type="scientific">Trifolium subterraneum</name>
    <name type="common">Subterranean clover</name>
    <dbReference type="NCBI Taxonomy" id="3900"/>
    <lineage>
        <taxon>Eukaryota</taxon>
        <taxon>Viridiplantae</taxon>
        <taxon>Streptophyta</taxon>
        <taxon>Embryophyta</taxon>
        <taxon>Tracheophyta</taxon>
        <taxon>Spermatophyta</taxon>
        <taxon>Magnoliopsida</taxon>
        <taxon>eudicotyledons</taxon>
        <taxon>Gunneridae</taxon>
        <taxon>Pentapetalae</taxon>
        <taxon>rosids</taxon>
        <taxon>fabids</taxon>
        <taxon>Fabales</taxon>
        <taxon>Fabaceae</taxon>
        <taxon>Papilionoideae</taxon>
        <taxon>50 kb inversion clade</taxon>
        <taxon>NPAAA clade</taxon>
        <taxon>Hologalegina</taxon>
        <taxon>IRL clade</taxon>
        <taxon>Trifolieae</taxon>
        <taxon>Trifolium</taxon>
    </lineage>
</organism>
<keyword evidence="2" id="KW-1185">Reference proteome</keyword>
<protein>
    <recommendedName>
        <fullName evidence="3">K-box domain-containing protein</fullName>
    </recommendedName>
</protein>
<dbReference type="EMBL" id="DF973445">
    <property type="protein sequence ID" value="GAU31064.1"/>
    <property type="molecule type" value="Genomic_DNA"/>
</dbReference>
<gene>
    <name evidence="1" type="ORF">TSUD_322010</name>
</gene>
<dbReference type="OrthoDB" id="1898716at2759"/>
<accession>A0A2Z6MEK6</accession>
<proteinExistence type="predicted"/>
<dbReference type="AlphaFoldDB" id="A0A2Z6MEK6"/>
<evidence type="ECO:0008006" key="3">
    <source>
        <dbReference type="Google" id="ProtNLM"/>
    </source>
</evidence>
<name>A0A2Z6MEK6_TRISU</name>
<evidence type="ECO:0000313" key="1">
    <source>
        <dbReference type="EMBL" id="GAU31064.1"/>
    </source>
</evidence>
<dbReference type="Proteomes" id="UP000242715">
    <property type="component" value="Unassembled WGS sequence"/>
</dbReference>
<evidence type="ECO:0000313" key="2">
    <source>
        <dbReference type="Proteomes" id="UP000242715"/>
    </source>
</evidence>
<reference evidence="2" key="1">
    <citation type="journal article" date="2017" name="Front. Plant Sci.">
        <title>Climate Clever Clovers: New Paradigm to Reduce the Environmental Footprint of Ruminants by Breeding Low Methanogenic Forages Utilizing Haplotype Variation.</title>
        <authorList>
            <person name="Kaur P."/>
            <person name="Appels R."/>
            <person name="Bayer P.E."/>
            <person name="Keeble-Gagnere G."/>
            <person name="Wang J."/>
            <person name="Hirakawa H."/>
            <person name="Shirasawa K."/>
            <person name="Vercoe P."/>
            <person name="Stefanova K."/>
            <person name="Durmic Z."/>
            <person name="Nichols P."/>
            <person name="Revell C."/>
            <person name="Isobe S.N."/>
            <person name="Edwards D."/>
            <person name="Erskine W."/>
        </authorList>
    </citation>
    <scope>NUCLEOTIDE SEQUENCE [LARGE SCALE GENOMIC DNA]</scope>
    <source>
        <strain evidence="2">cv. Daliak</strain>
    </source>
</reference>
<sequence length="101" mass="11444">MLDQLGDLQRKEHLLCEANRALRQRMEGYEINSLQLNLSAEDMGYGRHHHHHHQVHNQGDDLFQPIDQCQPTLQIGYQADPAGSVVTAGPSMNNFMAGWLP</sequence>